<dbReference type="SUPFAM" id="SSF54373">
    <property type="entry name" value="FAD-linked reductases, C-terminal domain"/>
    <property type="match status" value="1"/>
</dbReference>
<keyword evidence="4" id="KW-1185">Reference proteome</keyword>
<dbReference type="GO" id="GO:0005737">
    <property type="term" value="C:cytoplasm"/>
    <property type="evidence" value="ECO:0007669"/>
    <property type="project" value="TreeGrafter"/>
</dbReference>
<dbReference type="Pfam" id="PF01266">
    <property type="entry name" value="DAO"/>
    <property type="match status" value="1"/>
</dbReference>
<accession>A0A844QEU6</accession>
<evidence type="ECO:0000259" key="2">
    <source>
        <dbReference type="Pfam" id="PF01266"/>
    </source>
</evidence>
<dbReference type="Gene3D" id="3.30.9.10">
    <property type="entry name" value="D-Amino Acid Oxidase, subunit A, domain 2"/>
    <property type="match status" value="1"/>
</dbReference>
<evidence type="ECO:0000256" key="1">
    <source>
        <dbReference type="ARBA" id="ARBA00023002"/>
    </source>
</evidence>
<reference evidence="3 4" key="1">
    <citation type="submission" date="2019-12" db="EMBL/GenBank/DDBJ databases">
        <title>Nitratireductor arenosus sp. nov., Isolated from sea sand, Jeju island, South Korea.</title>
        <authorList>
            <person name="Kim W."/>
        </authorList>
    </citation>
    <scope>NUCLEOTIDE SEQUENCE [LARGE SCALE GENOMIC DNA]</scope>
    <source>
        <strain evidence="3 4">CAU 1489</strain>
    </source>
</reference>
<protein>
    <submittedName>
        <fullName evidence="3">FAD-dependent oxidoreductase</fullName>
    </submittedName>
</protein>
<feature type="domain" description="FAD dependent oxidoreductase" evidence="2">
    <location>
        <begin position="15"/>
        <end position="404"/>
    </location>
</feature>
<evidence type="ECO:0000313" key="4">
    <source>
        <dbReference type="Proteomes" id="UP000463224"/>
    </source>
</evidence>
<evidence type="ECO:0000313" key="3">
    <source>
        <dbReference type="EMBL" id="MVA97862.1"/>
    </source>
</evidence>
<dbReference type="AlphaFoldDB" id="A0A844QEU6"/>
<dbReference type="RefSeq" id="WP_156712768.1">
    <property type="nucleotide sequence ID" value="NZ_WPHG01000002.1"/>
</dbReference>
<gene>
    <name evidence="3" type="ORF">GN330_11460</name>
</gene>
<dbReference type="InterPro" id="IPR006076">
    <property type="entry name" value="FAD-dep_OxRdtase"/>
</dbReference>
<dbReference type="PANTHER" id="PTHR13847">
    <property type="entry name" value="SARCOSINE DEHYDROGENASE-RELATED"/>
    <property type="match status" value="1"/>
</dbReference>
<comment type="caution">
    <text evidence="3">The sequence shown here is derived from an EMBL/GenBank/DDBJ whole genome shotgun (WGS) entry which is preliminary data.</text>
</comment>
<dbReference type="EMBL" id="WPHG01000002">
    <property type="protein sequence ID" value="MVA97862.1"/>
    <property type="molecule type" value="Genomic_DNA"/>
</dbReference>
<keyword evidence="1" id="KW-0560">Oxidoreductase</keyword>
<organism evidence="3 4">
    <name type="scientific">Nitratireductor arenosus</name>
    <dbReference type="NCBI Taxonomy" id="2682096"/>
    <lineage>
        <taxon>Bacteria</taxon>
        <taxon>Pseudomonadati</taxon>
        <taxon>Pseudomonadota</taxon>
        <taxon>Alphaproteobacteria</taxon>
        <taxon>Hyphomicrobiales</taxon>
        <taxon>Phyllobacteriaceae</taxon>
        <taxon>Nitratireductor</taxon>
    </lineage>
</organism>
<proteinExistence type="predicted"/>
<dbReference type="InterPro" id="IPR036188">
    <property type="entry name" value="FAD/NAD-bd_sf"/>
</dbReference>
<sequence>MTNQANNSADTQGHVTVVGAGIVGACCAASLQREGYAVTVVDRVDPGMATSFGNAGSISPSAVLPVAMPGMLRKIPGWLIDPLGPLTVRWSYLPSITPWLMRFLSHASREEVARVATAMRALMEPVFEDYERLLPQGEFRALIRRNGCLYVYENQAELDAAKWTLELRRNLGAAMDEIGESEIRQLEPALARRFRLGIFAPDNGSTIDPSLLVNAVMAQVLANGGKFVRAEVKDIEMGPDGPAALVTDQGRKPLDRLVLAAGAWSAGLARKLGAVVPLETQRGYHVTFPQAGIEVSRTVMWNKRSVFVNPMRPGLRIAGTVELAGLKAKPNYARADRLADIAGELFPDLDRSNPSRWMGHRPCLPDSLPVIDRSPRYPGVVFAFGHQHVGMCSGASTGRLVADLMVGRPSSIDRTPFSVQRFARRLAA</sequence>
<dbReference type="GO" id="GO:0016491">
    <property type="term" value="F:oxidoreductase activity"/>
    <property type="evidence" value="ECO:0007669"/>
    <property type="project" value="UniProtKB-KW"/>
</dbReference>
<name>A0A844QEU6_9HYPH</name>
<dbReference type="Gene3D" id="3.50.50.60">
    <property type="entry name" value="FAD/NAD(P)-binding domain"/>
    <property type="match status" value="2"/>
</dbReference>
<dbReference type="PANTHER" id="PTHR13847:SF289">
    <property type="entry name" value="GLYCINE OXIDASE"/>
    <property type="match status" value="1"/>
</dbReference>
<dbReference type="Proteomes" id="UP000463224">
    <property type="component" value="Unassembled WGS sequence"/>
</dbReference>
<dbReference type="SUPFAM" id="SSF51905">
    <property type="entry name" value="FAD/NAD(P)-binding domain"/>
    <property type="match status" value="1"/>
</dbReference>